<protein>
    <recommendedName>
        <fullName evidence="2">histidine kinase</fullName>
        <ecNumber evidence="2">2.7.13.3</ecNumber>
    </recommendedName>
</protein>
<dbReference type="PANTHER" id="PTHR43547">
    <property type="entry name" value="TWO-COMPONENT HISTIDINE KINASE"/>
    <property type="match status" value="1"/>
</dbReference>
<dbReference type="CDD" id="cd00082">
    <property type="entry name" value="HisKA"/>
    <property type="match status" value="1"/>
</dbReference>
<comment type="caution">
    <text evidence="6">The sequence shown here is derived from an EMBL/GenBank/DDBJ whole genome shotgun (WGS) entry which is preliminary data.</text>
</comment>
<accession>A0ABT5BWF4</accession>
<dbReference type="EMBL" id="JAQNDK010000001">
    <property type="protein sequence ID" value="MDC0677332.1"/>
    <property type="molecule type" value="Genomic_DNA"/>
</dbReference>
<dbReference type="PRINTS" id="PR00344">
    <property type="entry name" value="BCTRLSENSOR"/>
</dbReference>
<organism evidence="6 7">
    <name type="scientific">Sorangium atrum</name>
    <dbReference type="NCBI Taxonomy" id="2995308"/>
    <lineage>
        <taxon>Bacteria</taxon>
        <taxon>Pseudomonadati</taxon>
        <taxon>Myxococcota</taxon>
        <taxon>Polyangia</taxon>
        <taxon>Polyangiales</taxon>
        <taxon>Polyangiaceae</taxon>
        <taxon>Sorangium</taxon>
    </lineage>
</organism>
<dbReference type="InterPro" id="IPR003661">
    <property type="entry name" value="HisK_dim/P_dom"/>
</dbReference>
<dbReference type="Pfam" id="PF00512">
    <property type="entry name" value="HisKA"/>
    <property type="match status" value="1"/>
</dbReference>
<evidence type="ECO:0000313" key="6">
    <source>
        <dbReference type="EMBL" id="MDC0677332.1"/>
    </source>
</evidence>
<dbReference type="Gene3D" id="1.10.287.130">
    <property type="match status" value="1"/>
</dbReference>
<sequence length="265" mass="28472">MPVSNAPLTGTPEARRPARACEPDAGASVRDEFLTLASHELLTPLTSLNLQVQRMKRLSEQRADDGSTWVASLEVVGRQVNRLTRLCDDMLQAIRLRAGPLDPERETVDLGALVREAIAGLPVELRSPSSTISVDAPEGIVGRWDREQMERLVFHLVKNAIQFGAGRPISIEVKACPGGAELLVRDQGAGIAEEDQARIFRCFERVGGVVHFGGLGLGLYIAREIVRAHGGTIGVESSPGCGSTFMVELPLEPEPASRATLALAP</sequence>
<dbReference type="GO" id="GO:0016301">
    <property type="term" value="F:kinase activity"/>
    <property type="evidence" value="ECO:0007669"/>
    <property type="project" value="UniProtKB-KW"/>
</dbReference>
<dbReference type="SUPFAM" id="SSF47384">
    <property type="entry name" value="Homodimeric domain of signal transducing histidine kinase"/>
    <property type="match status" value="1"/>
</dbReference>
<dbReference type="InterPro" id="IPR036890">
    <property type="entry name" value="HATPase_C_sf"/>
</dbReference>
<dbReference type="InterPro" id="IPR004358">
    <property type="entry name" value="Sig_transdc_His_kin-like_C"/>
</dbReference>
<dbReference type="Gene3D" id="3.30.565.10">
    <property type="entry name" value="Histidine kinase-like ATPase, C-terminal domain"/>
    <property type="match status" value="1"/>
</dbReference>
<evidence type="ECO:0000259" key="5">
    <source>
        <dbReference type="PROSITE" id="PS50109"/>
    </source>
</evidence>
<dbReference type="CDD" id="cd00075">
    <property type="entry name" value="HATPase"/>
    <property type="match status" value="1"/>
</dbReference>
<evidence type="ECO:0000313" key="7">
    <source>
        <dbReference type="Proteomes" id="UP001217485"/>
    </source>
</evidence>
<name>A0ABT5BWF4_9BACT</name>
<dbReference type="Proteomes" id="UP001217485">
    <property type="component" value="Unassembled WGS sequence"/>
</dbReference>
<comment type="catalytic activity">
    <reaction evidence="1">
        <text>ATP + protein L-histidine = ADP + protein N-phospho-L-histidine.</text>
        <dbReference type="EC" id="2.7.13.3"/>
    </reaction>
</comment>
<dbReference type="RefSeq" id="WP_272094096.1">
    <property type="nucleotide sequence ID" value="NZ_JAQNDK010000001.1"/>
</dbReference>
<gene>
    <name evidence="6" type="ORF">POL72_06225</name>
</gene>
<dbReference type="InterPro" id="IPR003594">
    <property type="entry name" value="HATPase_dom"/>
</dbReference>
<evidence type="ECO:0000256" key="1">
    <source>
        <dbReference type="ARBA" id="ARBA00000085"/>
    </source>
</evidence>
<dbReference type="Pfam" id="PF02518">
    <property type="entry name" value="HATPase_c"/>
    <property type="match status" value="1"/>
</dbReference>
<dbReference type="SMART" id="SM00387">
    <property type="entry name" value="HATPase_c"/>
    <property type="match status" value="1"/>
</dbReference>
<keyword evidence="6" id="KW-0808">Transferase</keyword>
<dbReference type="SUPFAM" id="SSF55874">
    <property type="entry name" value="ATPase domain of HSP90 chaperone/DNA topoisomerase II/histidine kinase"/>
    <property type="match status" value="1"/>
</dbReference>
<feature type="region of interest" description="Disordered" evidence="4">
    <location>
        <begin position="1"/>
        <end position="24"/>
    </location>
</feature>
<keyword evidence="3" id="KW-0597">Phosphoprotein</keyword>
<dbReference type="InterPro" id="IPR036097">
    <property type="entry name" value="HisK_dim/P_sf"/>
</dbReference>
<feature type="domain" description="Histidine kinase" evidence="5">
    <location>
        <begin position="36"/>
        <end position="253"/>
    </location>
</feature>
<evidence type="ECO:0000256" key="3">
    <source>
        <dbReference type="ARBA" id="ARBA00022553"/>
    </source>
</evidence>
<dbReference type="EC" id="2.7.13.3" evidence="2"/>
<proteinExistence type="predicted"/>
<feature type="compositionally biased region" description="Basic and acidic residues" evidence="4">
    <location>
        <begin position="13"/>
        <end position="22"/>
    </location>
</feature>
<evidence type="ECO:0000256" key="2">
    <source>
        <dbReference type="ARBA" id="ARBA00012438"/>
    </source>
</evidence>
<dbReference type="InterPro" id="IPR005467">
    <property type="entry name" value="His_kinase_dom"/>
</dbReference>
<dbReference type="SMART" id="SM00388">
    <property type="entry name" value="HisKA"/>
    <property type="match status" value="1"/>
</dbReference>
<dbReference type="PROSITE" id="PS50109">
    <property type="entry name" value="HIS_KIN"/>
    <property type="match status" value="1"/>
</dbReference>
<evidence type="ECO:0000256" key="4">
    <source>
        <dbReference type="SAM" id="MobiDB-lite"/>
    </source>
</evidence>
<keyword evidence="7" id="KW-1185">Reference proteome</keyword>
<dbReference type="PANTHER" id="PTHR43547:SF2">
    <property type="entry name" value="HYBRID SIGNAL TRANSDUCTION HISTIDINE KINASE C"/>
    <property type="match status" value="1"/>
</dbReference>
<keyword evidence="6" id="KW-0418">Kinase</keyword>
<reference evidence="6 7" key="1">
    <citation type="submission" date="2023-01" db="EMBL/GenBank/DDBJ databases">
        <title>Minimal conservation of predation-associated metabolite biosynthetic gene clusters underscores biosynthetic potential of Myxococcota including descriptions for ten novel species: Archangium lansinium sp. nov., Myxococcus landrumus sp. nov., Nannocystis bai.</title>
        <authorList>
            <person name="Ahearne A."/>
            <person name="Stevens C."/>
            <person name="Dowd S."/>
        </authorList>
    </citation>
    <scope>NUCLEOTIDE SEQUENCE [LARGE SCALE GENOMIC DNA]</scope>
    <source>
        <strain evidence="6 7">WIWO2</strain>
    </source>
</reference>